<evidence type="ECO:0000313" key="4">
    <source>
        <dbReference type="Proteomes" id="UP001530400"/>
    </source>
</evidence>
<protein>
    <recommendedName>
        <fullName evidence="2">SET domain-containing protein</fullName>
    </recommendedName>
</protein>
<dbReference type="PROSITE" id="PS50280">
    <property type="entry name" value="SET"/>
    <property type="match status" value="1"/>
</dbReference>
<feature type="signal peptide" evidence="1">
    <location>
        <begin position="1"/>
        <end position="19"/>
    </location>
</feature>
<sequence length="419" mass="47576">MRLLHLIALLTVAFVAANGSEDPLIAKYPGLVSWFTSNGGTQDQRITIGYDENGIRGLIATEAIPKDTILINCPGDLVFRQKTDQCTAIEDIVQHLKTGEKSKWHTYFEFDDSMGSRIPSEWEEDSRVIDELQGLPPAGETHRHINWYKNECKKGEEPSDVEMRAFKIFLTRAADIGLIPMYDLMNHHNGLINTSLRRTDDGMGLTVLALTDIAAGEQIWNTYARSGWESSIDVFSTYGFVESYPQLWQWSDNDLDAKNEENEGHHFSRYMAANDENEQNLLQPNSNKYEVLVLAPDIAALYPTTQLVSILGNGQRSLEEWKEVIDEHHRVLRSSRVHDLQASVKAYFEFVLPTTIEEDEKILSKEKYLLDKVSRKGRVDLVKADVVQAIQYRLAFKKAMKLAADVVEAGQFFDDSDEL</sequence>
<dbReference type="InterPro" id="IPR001214">
    <property type="entry name" value="SET_dom"/>
</dbReference>
<reference evidence="3 4" key="1">
    <citation type="submission" date="2024-10" db="EMBL/GenBank/DDBJ databases">
        <title>Updated reference genomes for cyclostephanoid diatoms.</title>
        <authorList>
            <person name="Roberts W.R."/>
            <person name="Alverson A.J."/>
        </authorList>
    </citation>
    <scope>NUCLEOTIDE SEQUENCE [LARGE SCALE GENOMIC DNA]</scope>
    <source>
        <strain evidence="3 4">AJA010-31</strain>
    </source>
</reference>
<evidence type="ECO:0000313" key="3">
    <source>
        <dbReference type="EMBL" id="KAL3773923.1"/>
    </source>
</evidence>
<dbReference type="Gene3D" id="3.90.1410.10">
    <property type="entry name" value="set domain protein methyltransferase, domain 1"/>
    <property type="match status" value="1"/>
</dbReference>
<dbReference type="InterPro" id="IPR050600">
    <property type="entry name" value="SETD3_SETD6_MTase"/>
</dbReference>
<comment type="caution">
    <text evidence="3">The sequence shown here is derived from an EMBL/GenBank/DDBJ whole genome shotgun (WGS) entry which is preliminary data.</text>
</comment>
<name>A0ABD3NDB6_9STRA</name>
<accession>A0ABD3NDB6</accession>
<feature type="domain" description="SET" evidence="2">
    <location>
        <begin position="44"/>
        <end position="224"/>
    </location>
</feature>
<evidence type="ECO:0000259" key="2">
    <source>
        <dbReference type="PROSITE" id="PS50280"/>
    </source>
</evidence>
<dbReference type="InterPro" id="IPR046341">
    <property type="entry name" value="SET_dom_sf"/>
</dbReference>
<proteinExistence type="predicted"/>
<keyword evidence="1" id="KW-0732">Signal</keyword>
<dbReference type="Pfam" id="PF00856">
    <property type="entry name" value="SET"/>
    <property type="match status" value="1"/>
</dbReference>
<dbReference type="PANTHER" id="PTHR13271">
    <property type="entry name" value="UNCHARACTERIZED PUTATIVE METHYLTRANSFERASE"/>
    <property type="match status" value="1"/>
</dbReference>
<gene>
    <name evidence="3" type="ORF">ACHAWO_004531</name>
</gene>
<keyword evidence="4" id="KW-1185">Reference proteome</keyword>
<dbReference type="EMBL" id="JALLPJ020001215">
    <property type="protein sequence ID" value="KAL3773923.1"/>
    <property type="molecule type" value="Genomic_DNA"/>
</dbReference>
<dbReference type="CDD" id="cd10527">
    <property type="entry name" value="SET_LSMT"/>
    <property type="match status" value="1"/>
</dbReference>
<feature type="chain" id="PRO_5044790169" description="SET domain-containing protein" evidence="1">
    <location>
        <begin position="20"/>
        <end position="419"/>
    </location>
</feature>
<organism evidence="3 4">
    <name type="scientific">Cyclotella atomus</name>
    <dbReference type="NCBI Taxonomy" id="382360"/>
    <lineage>
        <taxon>Eukaryota</taxon>
        <taxon>Sar</taxon>
        <taxon>Stramenopiles</taxon>
        <taxon>Ochrophyta</taxon>
        <taxon>Bacillariophyta</taxon>
        <taxon>Coscinodiscophyceae</taxon>
        <taxon>Thalassiosirophycidae</taxon>
        <taxon>Stephanodiscales</taxon>
        <taxon>Stephanodiscaceae</taxon>
        <taxon>Cyclotella</taxon>
    </lineage>
</organism>
<dbReference type="Proteomes" id="UP001530400">
    <property type="component" value="Unassembled WGS sequence"/>
</dbReference>
<dbReference type="SUPFAM" id="SSF82199">
    <property type="entry name" value="SET domain"/>
    <property type="match status" value="1"/>
</dbReference>
<evidence type="ECO:0000256" key="1">
    <source>
        <dbReference type="SAM" id="SignalP"/>
    </source>
</evidence>
<dbReference type="PANTHER" id="PTHR13271:SF151">
    <property type="entry name" value="SET DOMAIN-CONTAINING PROTEIN 4"/>
    <property type="match status" value="1"/>
</dbReference>
<dbReference type="AlphaFoldDB" id="A0ABD3NDB6"/>